<keyword evidence="2" id="KW-0560">Oxidoreductase</keyword>
<dbReference type="InterPro" id="IPR050231">
    <property type="entry name" value="Iron_ascorbate_oxido_reductase"/>
</dbReference>
<evidence type="ECO:0000313" key="4">
    <source>
        <dbReference type="EMBL" id="PTB35263.1"/>
    </source>
</evidence>
<organism evidence="4 5">
    <name type="scientific">Trichoderma asperellum (strain ATCC 204424 / CBS 433.97 / NBRC 101777)</name>
    <dbReference type="NCBI Taxonomy" id="1042311"/>
    <lineage>
        <taxon>Eukaryota</taxon>
        <taxon>Fungi</taxon>
        <taxon>Dikarya</taxon>
        <taxon>Ascomycota</taxon>
        <taxon>Pezizomycotina</taxon>
        <taxon>Sordariomycetes</taxon>
        <taxon>Hypocreomycetidae</taxon>
        <taxon>Hypocreales</taxon>
        <taxon>Hypocreaceae</taxon>
        <taxon>Trichoderma</taxon>
    </lineage>
</organism>
<comment type="similarity">
    <text evidence="1 2">Belongs to the iron/ascorbate-dependent oxidoreductase family.</text>
</comment>
<dbReference type="GO" id="GO:0016491">
    <property type="term" value="F:oxidoreductase activity"/>
    <property type="evidence" value="ECO:0007669"/>
    <property type="project" value="UniProtKB-KW"/>
</dbReference>
<evidence type="ECO:0000259" key="3">
    <source>
        <dbReference type="PROSITE" id="PS51471"/>
    </source>
</evidence>
<proteinExistence type="inferred from homology"/>
<keyword evidence="2" id="KW-0479">Metal-binding</keyword>
<keyword evidence="2" id="KW-0408">Iron</keyword>
<dbReference type="EMBL" id="KZ679277">
    <property type="protein sequence ID" value="PTB35263.1"/>
    <property type="molecule type" value="Genomic_DNA"/>
</dbReference>
<dbReference type="InterPro" id="IPR027443">
    <property type="entry name" value="IPNS-like_sf"/>
</dbReference>
<dbReference type="PANTHER" id="PTHR47990">
    <property type="entry name" value="2-OXOGLUTARATE (2OG) AND FE(II)-DEPENDENT OXYGENASE SUPERFAMILY PROTEIN-RELATED"/>
    <property type="match status" value="1"/>
</dbReference>
<dbReference type="Gene3D" id="2.60.120.330">
    <property type="entry name" value="B-lactam Antibiotic, Isopenicillin N Synthase, Chain"/>
    <property type="match status" value="1"/>
</dbReference>
<feature type="domain" description="Fe2OG dioxygenase" evidence="3">
    <location>
        <begin position="180"/>
        <end position="285"/>
    </location>
</feature>
<dbReference type="Pfam" id="PF03171">
    <property type="entry name" value="2OG-FeII_Oxy"/>
    <property type="match status" value="1"/>
</dbReference>
<evidence type="ECO:0000256" key="2">
    <source>
        <dbReference type="RuleBase" id="RU003682"/>
    </source>
</evidence>
<dbReference type="AlphaFoldDB" id="A0A2T3YRR5"/>
<dbReference type="InterPro" id="IPR044861">
    <property type="entry name" value="IPNS-like_FE2OG_OXY"/>
</dbReference>
<evidence type="ECO:0000256" key="1">
    <source>
        <dbReference type="ARBA" id="ARBA00008056"/>
    </source>
</evidence>
<accession>A0A2T3YRR5</accession>
<dbReference type="OrthoDB" id="288590at2759"/>
<dbReference type="GO" id="GO:0046872">
    <property type="term" value="F:metal ion binding"/>
    <property type="evidence" value="ECO:0007669"/>
    <property type="project" value="UniProtKB-KW"/>
</dbReference>
<gene>
    <name evidence="4" type="ORF">M441DRAFT_84740</name>
</gene>
<keyword evidence="5" id="KW-1185">Reference proteome</keyword>
<dbReference type="PROSITE" id="PS51471">
    <property type="entry name" value="FE2OG_OXY"/>
    <property type="match status" value="1"/>
</dbReference>
<protein>
    <recommendedName>
        <fullName evidence="3">Fe2OG dioxygenase domain-containing protein</fullName>
    </recommendedName>
</protein>
<sequence length="337" mass="37644">MGSFGTSLPGLAGNVPVATLPTINYRLLLNCDEAEMAKLLSVSIREGFFYLDLEDEDVSQTTCGYIDQIYNFMRTWFNQDLEIKLQDLQSNYTDGYKATGFFAGPYDGTRDAYESLKVSHKGIKAPEASVPAAIQSERALFEAYLTRANSIARQLLSALSTASGLPPAERFENFHQTSEDSNSVLVLLRYPYVPPAEQSKTVGHNKHTDIGSITVLFTDQWGLQVMAADSQQWQWVAPRRNCAIINVGDSLRFLSQKKLKSCLHRVVPVDGQTSDRYTIAYFLRPDNRVSFIDSNGAHVTAQHWHDVKYEVFRATQEEQRRDTILTGGLEPAVASGV</sequence>
<dbReference type="Proteomes" id="UP000240493">
    <property type="component" value="Unassembled WGS sequence"/>
</dbReference>
<dbReference type="SUPFAM" id="SSF51197">
    <property type="entry name" value="Clavaminate synthase-like"/>
    <property type="match status" value="1"/>
</dbReference>
<reference evidence="4 5" key="1">
    <citation type="submission" date="2016-07" db="EMBL/GenBank/DDBJ databases">
        <title>Multiple horizontal gene transfer events from other fungi enriched the ability of initially mycotrophic Trichoderma (Ascomycota) to feed on dead plant biomass.</title>
        <authorList>
            <consortium name="DOE Joint Genome Institute"/>
            <person name="Aerts A."/>
            <person name="Atanasova L."/>
            <person name="Chenthamara K."/>
            <person name="Zhang J."/>
            <person name="Grujic M."/>
            <person name="Henrissat B."/>
            <person name="Kuo A."/>
            <person name="Salamov A."/>
            <person name="Lipzen A."/>
            <person name="Labutti K."/>
            <person name="Barry K."/>
            <person name="Miao Y."/>
            <person name="Rahimi M.J."/>
            <person name="Shen Q."/>
            <person name="Grigoriev I.V."/>
            <person name="Kubicek C.P."/>
            <person name="Druzhinina I.S."/>
        </authorList>
    </citation>
    <scope>NUCLEOTIDE SEQUENCE [LARGE SCALE GENOMIC DNA]</scope>
    <source>
        <strain evidence="4 5">CBS 433.97</strain>
    </source>
</reference>
<evidence type="ECO:0000313" key="5">
    <source>
        <dbReference type="Proteomes" id="UP000240493"/>
    </source>
</evidence>
<dbReference type="InterPro" id="IPR005123">
    <property type="entry name" value="Oxoglu/Fe-dep_dioxygenase_dom"/>
</dbReference>
<dbReference type="STRING" id="1042311.A0A2T3YRR5"/>
<name>A0A2T3YRR5_TRIA4</name>